<dbReference type="PANTHER" id="PTHR21240:SF28">
    <property type="entry name" value="ISO-OROTATE DECARBOXYLASE (EUROFUNG)"/>
    <property type="match status" value="1"/>
</dbReference>
<dbReference type="InterPro" id="IPR032465">
    <property type="entry name" value="ACMSD"/>
</dbReference>
<dbReference type="EMBL" id="CP113836">
    <property type="protein sequence ID" value="WAL64144.1"/>
    <property type="molecule type" value="Genomic_DNA"/>
</dbReference>
<dbReference type="InterPro" id="IPR006680">
    <property type="entry name" value="Amidohydro-rel"/>
</dbReference>
<proteinExistence type="predicted"/>
<evidence type="ECO:0000313" key="3">
    <source>
        <dbReference type="EMBL" id="WAL64144.1"/>
    </source>
</evidence>
<dbReference type="PANTHER" id="PTHR21240">
    <property type="entry name" value="2-AMINO-3-CARBOXYLMUCONATE-6-SEMIALDEHYDE DECARBOXYLASE"/>
    <property type="match status" value="1"/>
</dbReference>
<organism evidence="3 4">
    <name type="scientific">Amycolatopsis cynarae</name>
    <dbReference type="NCBI Taxonomy" id="2995223"/>
    <lineage>
        <taxon>Bacteria</taxon>
        <taxon>Bacillati</taxon>
        <taxon>Actinomycetota</taxon>
        <taxon>Actinomycetes</taxon>
        <taxon>Pseudonocardiales</taxon>
        <taxon>Pseudonocardiaceae</taxon>
        <taxon>Amycolatopsis</taxon>
    </lineage>
</organism>
<gene>
    <name evidence="3" type="ORF">ORV05_24600</name>
</gene>
<dbReference type="Gene3D" id="3.20.20.140">
    <property type="entry name" value="Metal-dependent hydrolases"/>
    <property type="match status" value="1"/>
</dbReference>
<sequence>MVHTVVDVHSHPIVDFGDGTDAGLGLPIGDLPPWSAHRLLELMDEHGIAATVLSIPDAANRITDRSRAAERARRSNEYLAGLIAEHPARLGGLAVLPGRSTDDSLEEIAYALDVLHLDGVSFSTSVADEYLGSPRFDPLLAELSAREATLFVHPVEAVAARRIDGGLNPSIFEFVFDTTRMIATMVVHRVHERFPRLRVIATHGGGAMPYLVRRFQVLQNVFGAGEGRATLTEQELTDGLRWFYYDLTAATSPAQLPAILDLLPASHLLAGFDHPFMPSSTYAESLRQLRRSPLLTPEDLGRIAHGNAAALFPALAARSAIAPTSSGSTD</sequence>
<name>A0ABY7AVX4_9PSEU</name>
<dbReference type="SUPFAM" id="SSF51556">
    <property type="entry name" value="Metallo-dependent hydrolases"/>
    <property type="match status" value="1"/>
</dbReference>
<evidence type="ECO:0000256" key="1">
    <source>
        <dbReference type="ARBA" id="ARBA00023239"/>
    </source>
</evidence>
<accession>A0ABY7AVX4</accession>
<protein>
    <submittedName>
        <fullName evidence="3">Amidohydrolase family protein</fullName>
    </submittedName>
</protein>
<feature type="domain" description="Amidohydrolase-related" evidence="2">
    <location>
        <begin position="6"/>
        <end position="313"/>
    </location>
</feature>
<reference evidence="3" key="1">
    <citation type="submission" date="2022-11" db="EMBL/GenBank/DDBJ databases">
        <authorList>
            <person name="Mo P."/>
        </authorList>
    </citation>
    <scope>NUCLEOTIDE SEQUENCE</scope>
    <source>
        <strain evidence="3">HUAS 11-8</strain>
    </source>
</reference>
<dbReference type="Proteomes" id="UP001163203">
    <property type="component" value="Chromosome"/>
</dbReference>
<dbReference type="RefSeq" id="WP_268754378.1">
    <property type="nucleotide sequence ID" value="NZ_CP113836.1"/>
</dbReference>
<evidence type="ECO:0000259" key="2">
    <source>
        <dbReference type="Pfam" id="PF04909"/>
    </source>
</evidence>
<evidence type="ECO:0000313" key="4">
    <source>
        <dbReference type="Proteomes" id="UP001163203"/>
    </source>
</evidence>
<dbReference type="Pfam" id="PF04909">
    <property type="entry name" value="Amidohydro_2"/>
    <property type="match status" value="1"/>
</dbReference>
<dbReference type="InterPro" id="IPR032466">
    <property type="entry name" value="Metal_Hydrolase"/>
</dbReference>
<keyword evidence="4" id="KW-1185">Reference proteome</keyword>
<keyword evidence="1" id="KW-0456">Lyase</keyword>